<dbReference type="PROSITE" id="PS50887">
    <property type="entry name" value="GGDEF"/>
    <property type="match status" value="1"/>
</dbReference>
<dbReference type="NCBIfam" id="TIGR00254">
    <property type="entry name" value="GGDEF"/>
    <property type="match status" value="1"/>
</dbReference>
<dbReference type="InterPro" id="IPR043128">
    <property type="entry name" value="Rev_trsase/Diguanyl_cyclase"/>
</dbReference>
<sequence length="386" mass="44190">MMDTTGKFTSAALLDDLTGLYNRRYFYLRLDEEIKRSSRYGRPFCLLLMDLDNFKLINDSFGHLKGDKVLAEFARLLKESVRETDIACRYGGDEFALILPETDRKSSLKVAKKIMEALKKTYFGDDMPLRLSISIGISSYPEDGSTPEELFNASDHALYFAKREGGNRIKLVEKREMTSQETGLYLSPKFTGRDAELESLKKFFVKTLQRKTTTVVISGEAGVGKTRLAREFLKVASLLGAEILKGKCYDFTKDIPYQPIKEALATFSEIDPLEIYSIIDEMPVLIRSEVLKILPFLDITRLKLSSEHIKTGREPDDKWRLFGGIKGLFEGLERKRPLVLFFDDIHWADEASLELVSFLARSIENKRILFLLAFREGEREKNPIRS</sequence>
<organism evidence="2">
    <name type="scientific">candidate division WOR-3 bacterium</name>
    <dbReference type="NCBI Taxonomy" id="2052148"/>
    <lineage>
        <taxon>Bacteria</taxon>
        <taxon>Bacteria division WOR-3</taxon>
    </lineage>
</organism>
<accession>A0A7C1BHS0</accession>
<dbReference type="GO" id="GO:0043709">
    <property type="term" value="P:cell adhesion involved in single-species biofilm formation"/>
    <property type="evidence" value="ECO:0007669"/>
    <property type="project" value="TreeGrafter"/>
</dbReference>
<dbReference type="Pfam" id="PF13191">
    <property type="entry name" value="AAA_16"/>
    <property type="match status" value="1"/>
</dbReference>
<name>A0A7C1BHS0_UNCW3</name>
<dbReference type="SMART" id="SM00267">
    <property type="entry name" value="GGDEF"/>
    <property type="match status" value="1"/>
</dbReference>
<dbReference type="AlphaFoldDB" id="A0A7C1BHS0"/>
<dbReference type="Gene3D" id="3.40.50.300">
    <property type="entry name" value="P-loop containing nucleotide triphosphate hydrolases"/>
    <property type="match status" value="1"/>
</dbReference>
<dbReference type="GO" id="GO:0005886">
    <property type="term" value="C:plasma membrane"/>
    <property type="evidence" value="ECO:0007669"/>
    <property type="project" value="TreeGrafter"/>
</dbReference>
<dbReference type="Proteomes" id="UP000885931">
    <property type="component" value="Unassembled WGS sequence"/>
</dbReference>
<proteinExistence type="predicted"/>
<dbReference type="InterPro" id="IPR000160">
    <property type="entry name" value="GGDEF_dom"/>
</dbReference>
<protein>
    <submittedName>
        <fullName evidence="2">Diguanylate cyclase</fullName>
    </submittedName>
</protein>
<dbReference type="InterPro" id="IPR050469">
    <property type="entry name" value="Diguanylate_Cyclase"/>
</dbReference>
<evidence type="ECO:0000259" key="1">
    <source>
        <dbReference type="PROSITE" id="PS50887"/>
    </source>
</evidence>
<dbReference type="EMBL" id="DRBW01000252">
    <property type="protein sequence ID" value="HDM90912.1"/>
    <property type="molecule type" value="Genomic_DNA"/>
</dbReference>
<dbReference type="GO" id="GO:1902201">
    <property type="term" value="P:negative regulation of bacterial-type flagellum-dependent cell motility"/>
    <property type="evidence" value="ECO:0007669"/>
    <property type="project" value="TreeGrafter"/>
</dbReference>
<dbReference type="CDD" id="cd01949">
    <property type="entry name" value="GGDEF"/>
    <property type="match status" value="1"/>
</dbReference>
<evidence type="ECO:0000313" key="2">
    <source>
        <dbReference type="EMBL" id="HDM90912.1"/>
    </source>
</evidence>
<gene>
    <name evidence="2" type="ORF">ENG67_06880</name>
</gene>
<dbReference type="FunFam" id="3.30.70.270:FF:000001">
    <property type="entry name" value="Diguanylate cyclase domain protein"/>
    <property type="match status" value="1"/>
</dbReference>
<dbReference type="SUPFAM" id="SSF55073">
    <property type="entry name" value="Nucleotide cyclase"/>
    <property type="match status" value="1"/>
</dbReference>
<feature type="non-terminal residue" evidence="2">
    <location>
        <position position="386"/>
    </location>
</feature>
<dbReference type="InterPro" id="IPR027417">
    <property type="entry name" value="P-loop_NTPase"/>
</dbReference>
<comment type="caution">
    <text evidence="2">The sequence shown here is derived from an EMBL/GenBank/DDBJ whole genome shotgun (WGS) entry which is preliminary data.</text>
</comment>
<dbReference type="GO" id="GO:0052621">
    <property type="term" value="F:diguanylate cyclase activity"/>
    <property type="evidence" value="ECO:0007669"/>
    <property type="project" value="TreeGrafter"/>
</dbReference>
<dbReference type="Gene3D" id="3.30.70.270">
    <property type="match status" value="1"/>
</dbReference>
<dbReference type="PANTHER" id="PTHR45138:SF9">
    <property type="entry name" value="DIGUANYLATE CYCLASE DGCM-RELATED"/>
    <property type="match status" value="1"/>
</dbReference>
<dbReference type="PANTHER" id="PTHR45138">
    <property type="entry name" value="REGULATORY COMPONENTS OF SENSORY TRANSDUCTION SYSTEM"/>
    <property type="match status" value="1"/>
</dbReference>
<dbReference type="InterPro" id="IPR041664">
    <property type="entry name" value="AAA_16"/>
</dbReference>
<dbReference type="SUPFAM" id="SSF52540">
    <property type="entry name" value="P-loop containing nucleoside triphosphate hydrolases"/>
    <property type="match status" value="1"/>
</dbReference>
<dbReference type="InterPro" id="IPR029787">
    <property type="entry name" value="Nucleotide_cyclase"/>
</dbReference>
<reference evidence="2" key="1">
    <citation type="journal article" date="2020" name="mSystems">
        <title>Genome- and Community-Level Interaction Insights into Carbon Utilization and Element Cycling Functions of Hydrothermarchaeota in Hydrothermal Sediment.</title>
        <authorList>
            <person name="Zhou Z."/>
            <person name="Liu Y."/>
            <person name="Xu W."/>
            <person name="Pan J."/>
            <person name="Luo Z.H."/>
            <person name="Li M."/>
        </authorList>
    </citation>
    <scope>NUCLEOTIDE SEQUENCE [LARGE SCALE GENOMIC DNA]</scope>
    <source>
        <strain evidence="2">HyVt-237</strain>
    </source>
</reference>
<feature type="domain" description="GGDEF" evidence="1">
    <location>
        <begin position="42"/>
        <end position="174"/>
    </location>
</feature>
<dbReference type="Pfam" id="PF00990">
    <property type="entry name" value="GGDEF"/>
    <property type="match status" value="1"/>
</dbReference>